<keyword evidence="2" id="KW-1185">Reference proteome</keyword>
<protein>
    <submittedName>
        <fullName evidence="1">Uncharacterized protein</fullName>
    </submittedName>
</protein>
<dbReference type="InParanoid" id="B9RH59"/>
<proteinExistence type="predicted"/>
<dbReference type="Proteomes" id="UP000008311">
    <property type="component" value="Unassembled WGS sequence"/>
</dbReference>
<dbReference type="AlphaFoldDB" id="B9RH59"/>
<evidence type="ECO:0000313" key="1">
    <source>
        <dbReference type="EMBL" id="EEF49421.1"/>
    </source>
</evidence>
<evidence type="ECO:0000313" key="2">
    <source>
        <dbReference type="Proteomes" id="UP000008311"/>
    </source>
</evidence>
<name>B9RH59_RICCO</name>
<reference evidence="2" key="1">
    <citation type="journal article" date="2010" name="Nat. Biotechnol.">
        <title>Draft genome sequence of the oilseed species Ricinus communis.</title>
        <authorList>
            <person name="Chan A.P."/>
            <person name="Crabtree J."/>
            <person name="Zhao Q."/>
            <person name="Lorenzi H."/>
            <person name="Orvis J."/>
            <person name="Puiu D."/>
            <person name="Melake-Berhan A."/>
            <person name="Jones K.M."/>
            <person name="Redman J."/>
            <person name="Chen G."/>
            <person name="Cahoon E.B."/>
            <person name="Gedil M."/>
            <person name="Stanke M."/>
            <person name="Haas B.J."/>
            <person name="Wortman J.R."/>
            <person name="Fraser-Liggett C.M."/>
            <person name="Ravel J."/>
            <person name="Rabinowicz P.D."/>
        </authorList>
    </citation>
    <scope>NUCLEOTIDE SEQUENCE [LARGE SCALE GENOMIC DNA]</scope>
    <source>
        <strain evidence="2">cv. Hale</strain>
    </source>
</reference>
<dbReference type="EMBL" id="EQ973778">
    <property type="protein sequence ID" value="EEF49421.1"/>
    <property type="molecule type" value="Genomic_DNA"/>
</dbReference>
<accession>B9RH59</accession>
<sequence>MEGNRWRFPDPLDDVTLSASTQVSTQYKVDFSSIDSIVWKRSGSGGRSLALTAPDSLIIILKNLEGNVFRNIWMIVNNACNIKRSIFARGERFVGYVKTASVLGRIRRVAFAATVYY</sequence>
<gene>
    <name evidence="1" type="ORF">RCOM_1447450</name>
</gene>
<organism evidence="1 2">
    <name type="scientific">Ricinus communis</name>
    <name type="common">Castor bean</name>
    <dbReference type="NCBI Taxonomy" id="3988"/>
    <lineage>
        <taxon>Eukaryota</taxon>
        <taxon>Viridiplantae</taxon>
        <taxon>Streptophyta</taxon>
        <taxon>Embryophyta</taxon>
        <taxon>Tracheophyta</taxon>
        <taxon>Spermatophyta</taxon>
        <taxon>Magnoliopsida</taxon>
        <taxon>eudicotyledons</taxon>
        <taxon>Gunneridae</taxon>
        <taxon>Pentapetalae</taxon>
        <taxon>rosids</taxon>
        <taxon>fabids</taxon>
        <taxon>Malpighiales</taxon>
        <taxon>Euphorbiaceae</taxon>
        <taxon>Acalyphoideae</taxon>
        <taxon>Acalypheae</taxon>
        <taxon>Ricinus</taxon>
    </lineage>
</organism>